<feature type="transmembrane region" description="Helical" evidence="6">
    <location>
        <begin position="126"/>
        <end position="146"/>
    </location>
</feature>
<evidence type="ECO:0000256" key="3">
    <source>
        <dbReference type="ARBA" id="ARBA00022989"/>
    </source>
</evidence>
<feature type="domain" description="G-protein coupled receptors family 1 profile" evidence="7">
    <location>
        <begin position="22"/>
        <end position="285"/>
    </location>
</feature>
<evidence type="ECO:0000256" key="1">
    <source>
        <dbReference type="ARBA" id="ARBA00004370"/>
    </source>
</evidence>
<sequence length="321" mass="35363">MADQNLALQIYQSIVGIVGTCGNGLACLVIARVRFMHTLTNAFIFNQALIDLLGSFVVVVDSLVPVPDPLPRGTIGVLVCRLWLSGYFKWALFVSSTFNLEALTLERYLAIVFPFRYQVLGTRKNATIVLLAVWLSAFVFVSYNIAMQYVEAGQCKMTLLPNQQVLVVALVIVLYLLPVIVMFFVYAHITVVLKRGAGRIQPGPTAAGPSTVSVPESQGASLMRARRNTFKTLLLVSLAFIVCWTPNSIISILLTFGTPIDFTSVVYILSVAMVATNCCVNPFVYAFKYKQFRKALKELLGRNYPTSDGSSVAVLRVRTDI</sequence>
<accession>A0A8B7YQL6</accession>
<dbReference type="OMA" id="LARYLCY"/>
<gene>
    <name evidence="9" type="primary">LOC110980945</name>
</gene>
<dbReference type="InterPro" id="IPR000276">
    <property type="entry name" value="GPCR_Rhodpsn"/>
</dbReference>
<evidence type="ECO:0000313" key="8">
    <source>
        <dbReference type="Proteomes" id="UP000694845"/>
    </source>
</evidence>
<proteinExistence type="inferred from homology"/>
<evidence type="ECO:0000256" key="5">
    <source>
        <dbReference type="RuleBase" id="RU000688"/>
    </source>
</evidence>
<dbReference type="SMART" id="SM01381">
    <property type="entry name" value="7TM_GPCR_Srsx"/>
    <property type="match status" value="1"/>
</dbReference>
<evidence type="ECO:0000313" key="9">
    <source>
        <dbReference type="RefSeq" id="XP_022093721.1"/>
    </source>
</evidence>
<keyword evidence="8" id="KW-1185">Reference proteome</keyword>
<keyword evidence="4 6" id="KW-0472">Membrane</keyword>
<dbReference type="GO" id="GO:0004930">
    <property type="term" value="F:G protein-coupled receptor activity"/>
    <property type="evidence" value="ECO:0007669"/>
    <property type="project" value="UniProtKB-KW"/>
</dbReference>
<dbReference type="PROSITE" id="PS50262">
    <property type="entry name" value="G_PROTEIN_RECEP_F1_2"/>
    <property type="match status" value="1"/>
</dbReference>
<dbReference type="RefSeq" id="XP_022093721.1">
    <property type="nucleotide sequence ID" value="XM_022238029.1"/>
</dbReference>
<dbReference type="Gene3D" id="1.20.1070.10">
    <property type="entry name" value="Rhodopsin 7-helix transmembrane proteins"/>
    <property type="match status" value="1"/>
</dbReference>
<dbReference type="AlphaFoldDB" id="A0A8B7YQL6"/>
<evidence type="ECO:0000259" key="7">
    <source>
        <dbReference type="PROSITE" id="PS50262"/>
    </source>
</evidence>
<organism evidence="8 9">
    <name type="scientific">Acanthaster planci</name>
    <name type="common">Crown-of-thorns starfish</name>
    <dbReference type="NCBI Taxonomy" id="133434"/>
    <lineage>
        <taxon>Eukaryota</taxon>
        <taxon>Metazoa</taxon>
        <taxon>Echinodermata</taxon>
        <taxon>Eleutherozoa</taxon>
        <taxon>Asterozoa</taxon>
        <taxon>Asteroidea</taxon>
        <taxon>Valvatacea</taxon>
        <taxon>Valvatida</taxon>
        <taxon>Acanthasteridae</taxon>
        <taxon>Acanthaster</taxon>
    </lineage>
</organism>
<dbReference type="PRINTS" id="PR00237">
    <property type="entry name" value="GPCRRHODOPSN"/>
</dbReference>
<feature type="transmembrane region" description="Helical" evidence="6">
    <location>
        <begin position="6"/>
        <end position="31"/>
    </location>
</feature>
<comment type="subcellular location">
    <subcellularLocation>
        <location evidence="1">Membrane</location>
    </subcellularLocation>
</comment>
<keyword evidence="5" id="KW-0807">Transducer</keyword>
<protein>
    <submittedName>
        <fullName evidence="9">Prolactin-releasing peptide receptor-like</fullName>
    </submittedName>
</protein>
<feature type="transmembrane region" description="Helical" evidence="6">
    <location>
        <begin position="266"/>
        <end position="287"/>
    </location>
</feature>
<evidence type="ECO:0000256" key="4">
    <source>
        <dbReference type="ARBA" id="ARBA00023136"/>
    </source>
</evidence>
<keyword evidence="2 5" id="KW-0812">Transmembrane</keyword>
<feature type="transmembrane region" description="Helical" evidence="6">
    <location>
        <begin position="233"/>
        <end position="254"/>
    </location>
</feature>
<feature type="transmembrane region" description="Helical" evidence="6">
    <location>
        <begin position="166"/>
        <end position="189"/>
    </location>
</feature>
<dbReference type="GeneID" id="110980945"/>
<dbReference type="Proteomes" id="UP000694845">
    <property type="component" value="Unplaced"/>
</dbReference>
<dbReference type="PANTHER" id="PTHR45698">
    <property type="entry name" value="TRACE AMINE-ASSOCIATED RECEPTOR 19N-RELATED"/>
    <property type="match status" value="1"/>
</dbReference>
<dbReference type="PANTHER" id="PTHR45698:SF1">
    <property type="entry name" value="TRACE AMINE-ASSOCIATED RECEPTOR 13C-LIKE"/>
    <property type="match status" value="1"/>
</dbReference>
<dbReference type="SUPFAM" id="SSF81321">
    <property type="entry name" value="Family A G protein-coupled receptor-like"/>
    <property type="match status" value="1"/>
</dbReference>
<evidence type="ECO:0000256" key="6">
    <source>
        <dbReference type="SAM" id="Phobius"/>
    </source>
</evidence>
<keyword evidence="5" id="KW-0675">Receptor</keyword>
<dbReference type="GO" id="GO:0016020">
    <property type="term" value="C:membrane"/>
    <property type="evidence" value="ECO:0007669"/>
    <property type="project" value="UniProtKB-SubCell"/>
</dbReference>
<dbReference type="Pfam" id="PF00001">
    <property type="entry name" value="7tm_1"/>
    <property type="match status" value="1"/>
</dbReference>
<reference evidence="9" key="1">
    <citation type="submission" date="2025-08" db="UniProtKB">
        <authorList>
            <consortium name="RefSeq"/>
        </authorList>
    </citation>
    <scope>IDENTIFICATION</scope>
</reference>
<evidence type="ECO:0000256" key="2">
    <source>
        <dbReference type="ARBA" id="ARBA00022692"/>
    </source>
</evidence>
<dbReference type="InterPro" id="IPR017452">
    <property type="entry name" value="GPCR_Rhodpsn_7TM"/>
</dbReference>
<dbReference type="OrthoDB" id="5950491at2759"/>
<dbReference type="KEGG" id="aplc:110980945"/>
<dbReference type="CDD" id="cd00637">
    <property type="entry name" value="7tm_classA_rhodopsin-like"/>
    <property type="match status" value="1"/>
</dbReference>
<dbReference type="PROSITE" id="PS00237">
    <property type="entry name" value="G_PROTEIN_RECEP_F1_1"/>
    <property type="match status" value="1"/>
</dbReference>
<name>A0A8B7YQL6_ACAPL</name>
<keyword evidence="5" id="KW-0297">G-protein coupled receptor</keyword>
<comment type="similarity">
    <text evidence="5">Belongs to the G-protein coupled receptor 1 family.</text>
</comment>
<keyword evidence="3 6" id="KW-1133">Transmembrane helix</keyword>